<dbReference type="Gene3D" id="1.10.10.10">
    <property type="entry name" value="Winged helix-like DNA-binding domain superfamily/Winged helix DNA-binding domain"/>
    <property type="match status" value="1"/>
</dbReference>
<comment type="caution">
    <text evidence="7">The sequence shown here is derived from an EMBL/GenBank/DDBJ whole genome shotgun (WGS) entry which is preliminary data.</text>
</comment>
<dbReference type="SUPFAM" id="SSF47769">
    <property type="entry name" value="SAM/Pointed domain"/>
    <property type="match status" value="1"/>
</dbReference>
<feature type="domain" description="ETS" evidence="5">
    <location>
        <begin position="788"/>
        <end position="870"/>
    </location>
</feature>
<comment type="subcellular location">
    <subcellularLocation>
        <location evidence="3">Nucleus</location>
    </subcellularLocation>
</comment>
<dbReference type="GO" id="GO:0005634">
    <property type="term" value="C:nucleus"/>
    <property type="evidence" value="ECO:0007669"/>
    <property type="project" value="UniProtKB-SubCell"/>
</dbReference>
<evidence type="ECO:0000313" key="7">
    <source>
        <dbReference type="EMBL" id="GFN87676.1"/>
    </source>
</evidence>
<dbReference type="SMART" id="SM00413">
    <property type="entry name" value="ETS"/>
    <property type="match status" value="1"/>
</dbReference>
<dbReference type="EMBL" id="BLXT01001780">
    <property type="protein sequence ID" value="GFN87676.1"/>
    <property type="molecule type" value="Genomic_DNA"/>
</dbReference>
<keyword evidence="8" id="KW-1185">Reference proteome</keyword>
<dbReference type="SMART" id="SM00251">
    <property type="entry name" value="SAM_PNT"/>
    <property type="match status" value="1"/>
</dbReference>
<dbReference type="InterPro" id="IPR036388">
    <property type="entry name" value="WH-like_DNA-bd_sf"/>
</dbReference>
<evidence type="ECO:0000256" key="4">
    <source>
        <dbReference type="SAM" id="MobiDB-lite"/>
    </source>
</evidence>
<proteinExistence type="inferred from homology"/>
<feature type="compositionally biased region" description="Polar residues" evidence="4">
    <location>
        <begin position="242"/>
        <end position="254"/>
    </location>
</feature>
<dbReference type="AlphaFoldDB" id="A0AAV3YXG6"/>
<dbReference type="PANTHER" id="PTHR11849">
    <property type="entry name" value="ETS"/>
    <property type="match status" value="1"/>
</dbReference>
<dbReference type="PRINTS" id="PR00454">
    <property type="entry name" value="ETSDOMAIN"/>
</dbReference>
<protein>
    <submittedName>
        <fullName evidence="7">Protein c3orf33 homolog</fullName>
    </submittedName>
</protein>
<dbReference type="InterPro" id="IPR036390">
    <property type="entry name" value="WH_DNA-bd_sf"/>
</dbReference>
<evidence type="ECO:0000256" key="1">
    <source>
        <dbReference type="ARBA" id="ARBA00005562"/>
    </source>
</evidence>
<dbReference type="InterPro" id="IPR013761">
    <property type="entry name" value="SAM/pointed_sf"/>
</dbReference>
<dbReference type="InterPro" id="IPR046328">
    <property type="entry name" value="ETS_fam"/>
</dbReference>
<feature type="region of interest" description="Disordered" evidence="4">
    <location>
        <begin position="235"/>
        <end position="259"/>
    </location>
</feature>
<dbReference type="InterPro" id="IPR000418">
    <property type="entry name" value="Ets_dom"/>
</dbReference>
<accession>A0AAV3YXG6</accession>
<dbReference type="PROSITE" id="PS51433">
    <property type="entry name" value="PNT"/>
    <property type="match status" value="1"/>
</dbReference>
<feature type="domain" description="PNT" evidence="6">
    <location>
        <begin position="512"/>
        <end position="599"/>
    </location>
</feature>
<evidence type="ECO:0000259" key="5">
    <source>
        <dbReference type="PROSITE" id="PS50061"/>
    </source>
</evidence>
<evidence type="ECO:0000256" key="2">
    <source>
        <dbReference type="ARBA" id="ARBA00023125"/>
    </source>
</evidence>
<evidence type="ECO:0000259" key="6">
    <source>
        <dbReference type="PROSITE" id="PS51433"/>
    </source>
</evidence>
<keyword evidence="2 3" id="KW-0238">DNA-binding</keyword>
<organism evidence="7 8">
    <name type="scientific">Plakobranchus ocellatus</name>
    <dbReference type="NCBI Taxonomy" id="259542"/>
    <lineage>
        <taxon>Eukaryota</taxon>
        <taxon>Metazoa</taxon>
        <taxon>Spiralia</taxon>
        <taxon>Lophotrochozoa</taxon>
        <taxon>Mollusca</taxon>
        <taxon>Gastropoda</taxon>
        <taxon>Heterobranchia</taxon>
        <taxon>Euthyneura</taxon>
        <taxon>Panpulmonata</taxon>
        <taxon>Sacoglossa</taxon>
        <taxon>Placobranchoidea</taxon>
        <taxon>Plakobranchidae</taxon>
        <taxon>Plakobranchus</taxon>
    </lineage>
</organism>
<dbReference type="PANTHER" id="PTHR11849:SF190">
    <property type="entry name" value="ETS-DOMAIN PROTEIN"/>
    <property type="match status" value="1"/>
</dbReference>
<dbReference type="FunFam" id="1.10.10.10:FF:001336">
    <property type="entry name" value="Epithelium specific ets factor 3, ese3, putative"/>
    <property type="match status" value="1"/>
</dbReference>
<evidence type="ECO:0000313" key="8">
    <source>
        <dbReference type="Proteomes" id="UP000735302"/>
    </source>
</evidence>
<dbReference type="InterPro" id="IPR003118">
    <property type="entry name" value="Pointed_dom"/>
</dbReference>
<dbReference type="SUPFAM" id="SSF46785">
    <property type="entry name" value="Winged helix' DNA-binding domain"/>
    <property type="match status" value="1"/>
</dbReference>
<dbReference type="PROSITE" id="PS50061">
    <property type="entry name" value="ETS_DOMAIN_3"/>
    <property type="match status" value="1"/>
</dbReference>
<reference evidence="7 8" key="1">
    <citation type="journal article" date="2021" name="Elife">
        <title>Chloroplast acquisition without the gene transfer in kleptoplastic sea slugs, Plakobranchus ocellatus.</title>
        <authorList>
            <person name="Maeda T."/>
            <person name="Takahashi S."/>
            <person name="Yoshida T."/>
            <person name="Shimamura S."/>
            <person name="Takaki Y."/>
            <person name="Nagai Y."/>
            <person name="Toyoda A."/>
            <person name="Suzuki Y."/>
            <person name="Arimoto A."/>
            <person name="Ishii H."/>
            <person name="Satoh N."/>
            <person name="Nishiyama T."/>
            <person name="Hasebe M."/>
            <person name="Maruyama T."/>
            <person name="Minagawa J."/>
            <person name="Obokata J."/>
            <person name="Shigenobu S."/>
        </authorList>
    </citation>
    <scope>NUCLEOTIDE SEQUENCE [LARGE SCALE GENOMIC DNA]</scope>
</reference>
<gene>
    <name evidence="7" type="ORF">PoB_001418200</name>
</gene>
<comment type="similarity">
    <text evidence="1 3">Belongs to the ETS family.</text>
</comment>
<name>A0AAV3YXG6_9GAST</name>
<dbReference type="GO" id="GO:0030154">
    <property type="term" value="P:cell differentiation"/>
    <property type="evidence" value="ECO:0007669"/>
    <property type="project" value="TreeGrafter"/>
</dbReference>
<dbReference type="GO" id="GO:0000981">
    <property type="term" value="F:DNA-binding transcription factor activity, RNA polymerase II-specific"/>
    <property type="evidence" value="ECO:0007669"/>
    <property type="project" value="TreeGrafter"/>
</dbReference>
<dbReference type="GO" id="GO:0043565">
    <property type="term" value="F:sequence-specific DNA binding"/>
    <property type="evidence" value="ECO:0007669"/>
    <property type="project" value="InterPro"/>
</dbReference>
<dbReference type="Pfam" id="PF02198">
    <property type="entry name" value="SAM_PNT"/>
    <property type="match status" value="1"/>
</dbReference>
<dbReference type="Pfam" id="PF00178">
    <property type="entry name" value="Ets"/>
    <property type="match status" value="1"/>
</dbReference>
<keyword evidence="3" id="KW-0539">Nucleus</keyword>
<dbReference type="Proteomes" id="UP000735302">
    <property type="component" value="Unassembled WGS sequence"/>
</dbReference>
<sequence>MPYRSQGELVLAPSAVLLKAIVRASLYPSPATPSLPPAYSQPVPRQPPDYPQSTHSLPLAYLQPARRLLPLTPCLPLAYPLPTPSLDPADPLACPAVFLDANTALEPDPALAVLDKDLSMHQLDNGDIEMTTAAPTSAAHTGSKHISCITNHTIGGNNKNITTVDTKTCTPYNAESMAINNNSKFQLSRTTNDISERDRYHTNMFLNNTNNNYISSLFDTSMDVCNSPPQTAPVSFGVGSMEVSSNQPHQPHQQYQERHVDAASYDPFKCLESIAEQSITGNFTHLSTSSSSSSFPSTSSSSLPSPLFSSPSLSDVSSYAQANSVAQSYGARTENRASNVSKTATHANFLITTDSHCPPNQTAYSFDSEFFTPESQGAHFDKPSMSGDFYPDSRLRCQDMVSTSSSASLSSSFSTSSCTSSPPPSPASSCCMYNNQPAFRSAGVTTNMKCVSGYKPPYPHSSPCTGLALSPPQAGELIKLESPFSQSPSEVQSYPCATKSSDGLLACPNSDLDLEDLESDNLLSWTFHHPDHWSSGHVLDWLFYLAQDSGLDMGQFRAENFQSITGRQLCRMSQEEVVALEPKFGRLIYQKFQHLRCGVVFKKPQSPSEISMQSSMQSLITNTINNHNNHCISNPFSSDSNRDSCSPSVPSYHCQPPPTYHAPGIVGCGMNSDENFFKQESCNNNSSNRNNNNNVAVENIDINSYDFDLNDGPCINAAHCQDQPQTKYGASYPGQYNSQPLAMRTPCCFTGTPPYTSAQTPRRRPGRPKIKHLVEEERRGRDKKAKNQHLWEFIHDTLMNPMYNPQYLRWENQREGVFRFVQSEAVAQLWGGRKNNENMTYEKLSRAMRHYYKRGILERVEGRRLVYKFSIKAMDRAREKKNNSG</sequence>
<feature type="region of interest" description="Disordered" evidence="4">
    <location>
        <begin position="33"/>
        <end position="52"/>
    </location>
</feature>
<evidence type="ECO:0000256" key="3">
    <source>
        <dbReference type="RuleBase" id="RU004019"/>
    </source>
</evidence>
<dbReference type="Gene3D" id="1.10.150.50">
    <property type="entry name" value="Transcription Factor, Ets-1"/>
    <property type="match status" value="1"/>
</dbReference>